<dbReference type="OrthoDB" id="10339at10239"/>
<protein>
    <recommendedName>
        <fullName evidence="3">Exopolyphosphatase</fullName>
    </recommendedName>
</protein>
<evidence type="ECO:0008006" key="3">
    <source>
        <dbReference type="Google" id="ProtNLM"/>
    </source>
</evidence>
<gene>
    <name evidence="1" type="ORF">SIOphi_00780</name>
</gene>
<dbReference type="EMBL" id="KC699836">
    <property type="protein sequence ID" value="AGK86964.1"/>
    <property type="molecule type" value="Genomic_DNA"/>
</dbReference>
<sequence>MEDKPRVRAFVPETFEGVTSVAILQEILDPQIQLDIQYTRHLDFRDYHLFKDAEVILVLGFAYKGYALPDGFYTETDVPFMDFIHSSTYGERIEGKHILSTVNEDMDPIKDVCRFIELHPESTMLSKYVTFSDKARLMIEAVNAYRTWTWSSNNVTRVLHALYHASRKWLPNLIKGKSLQDVVKEYAPVIQGQMEKMNDYIVRKREMAKAYSIEFDGVPCVLKVVFADEYINELANDLLNMEPDSVPVIVCIGRSTKSNDMFSIRTKGVHAGNIAYLINEGSGKETAANVFSGVGYSELVGNSIVKQLNQSQRNT</sequence>
<proteinExistence type="predicted"/>
<name>R4JKB7_9CAUD</name>
<dbReference type="Proteomes" id="UP000258501">
    <property type="component" value="Segment"/>
</dbReference>
<accession>R4JKB7</accession>
<organism evidence="1 2">
    <name type="scientific">Bacillus phage SIOphi</name>
    <dbReference type="NCBI Taxonomy" id="1285382"/>
    <lineage>
        <taxon>Viruses</taxon>
        <taxon>Duplodnaviria</taxon>
        <taxon>Heunggongvirae</taxon>
        <taxon>Uroviricota</taxon>
        <taxon>Caudoviricetes</taxon>
        <taxon>Herelleviridae</taxon>
        <taxon>Bastillevirinae</taxon>
        <taxon>Siophivirus</taxon>
        <taxon>Siophivirus SIOphi</taxon>
    </lineage>
</organism>
<keyword evidence="2" id="KW-1185">Reference proteome</keyword>
<evidence type="ECO:0000313" key="2">
    <source>
        <dbReference type="Proteomes" id="UP000258501"/>
    </source>
</evidence>
<evidence type="ECO:0000313" key="1">
    <source>
        <dbReference type="EMBL" id="AGK86964.1"/>
    </source>
</evidence>
<reference evidence="1 2" key="1">
    <citation type="submission" date="2013-02" db="EMBL/GenBank/DDBJ databases">
        <authorList>
            <person name="Lukaszewicz M."/>
            <person name="Biegalska A."/>
            <person name="Krasowska A."/>
        </authorList>
    </citation>
    <scope>NUCLEOTIDE SEQUENCE [LARGE SCALE GENOMIC DNA]</scope>
</reference>